<dbReference type="PANTHER" id="PTHR46206:SF2">
    <property type="entry name" value="CYTOCHROME P450 MONOOXYGENASE AUSG-RELATED"/>
    <property type="match status" value="1"/>
</dbReference>
<name>A0AAI8YPE2_9PEZI</name>
<keyword evidence="11" id="KW-1185">Reference proteome</keyword>
<dbReference type="Pfam" id="PF00067">
    <property type="entry name" value="p450"/>
    <property type="match status" value="1"/>
</dbReference>
<keyword evidence="9" id="KW-0812">Transmembrane</keyword>
<dbReference type="CDD" id="cd11041">
    <property type="entry name" value="CYP503A1-like"/>
    <property type="match status" value="1"/>
</dbReference>
<evidence type="ECO:0000256" key="2">
    <source>
        <dbReference type="ARBA" id="ARBA00010617"/>
    </source>
</evidence>
<evidence type="ECO:0000256" key="9">
    <source>
        <dbReference type="SAM" id="Phobius"/>
    </source>
</evidence>
<evidence type="ECO:0000256" key="8">
    <source>
        <dbReference type="PIRSR" id="PIRSR602403-1"/>
    </source>
</evidence>
<sequence length="517" mass="58553">MTSSMVTTLWRENTTALIVGVVVVPLAAVLYSLVSSYASTRPYRHFPVASTDGLSPKDSWYQAGSKTIAAGLENNAPFQVITGTGPRIVLPNRYADEVGRLPNLSLSQAFQKDYMINLPGFEPFATLNRDDHFLPEIVRTKLNQSLGIISPDLVEETALAVEERLGDDTEETHTIVLRTEINYLVNRIISRVFLGPTLCRNESWLELTERYSTNAVVANKILRKSPHWARRFVNWMLPSGRKARQDLRDIYALLMPEVEKRKQRMREELEAGRKPPKQADFIGWMYETARERREDVDYVASQIGMNMAAMHGTTEALCQALVDVCVRPEVLSALRKEIIEVIGPKGWSSNARLKMRLLDSFLKESMRIHPHNELAINRKVLEETRLSDGTVLPKDAIVVVAAAHFDPTVYDNPNTFDAYRFVREGNKGNSQFTSQLVATNPNFLAFGLGKQQCPGRFFVAEMLKITMSYLLLKFDWSLVDGQIPERIKYETNIVFDGAAKLGVHRRKEEVDVGRSEF</sequence>
<feature type="transmembrane region" description="Helical" evidence="9">
    <location>
        <begin position="15"/>
        <end position="34"/>
    </location>
</feature>
<evidence type="ECO:0000256" key="4">
    <source>
        <dbReference type="ARBA" id="ARBA00022723"/>
    </source>
</evidence>
<dbReference type="InterPro" id="IPR036396">
    <property type="entry name" value="Cyt_P450_sf"/>
</dbReference>
<dbReference type="GO" id="GO:0016705">
    <property type="term" value="F:oxidoreductase activity, acting on paired donors, with incorporation or reduction of molecular oxygen"/>
    <property type="evidence" value="ECO:0007669"/>
    <property type="project" value="InterPro"/>
</dbReference>
<protein>
    <submittedName>
        <fullName evidence="10">Uu.00g077650.m01.CDS01</fullName>
    </submittedName>
</protein>
<keyword evidence="9" id="KW-1133">Transmembrane helix</keyword>
<feature type="binding site" description="axial binding residue" evidence="8">
    <location>
        <position position="453"/>
    </location>
    <ligand>
        <name>heme</name>
        <dbReference type="ChEBI" id="CHEBI:30413"/>
    </ligand>
    <ligandPart>
        <name>Fe</name>
        <dbReference type="ChEBI" id="CHEBI:18248"/>
    </ligandPart>
</feature>
<comment type="similarity">
    <text evidence="2">Belongs to the cytochrome P450 family.</text>
</comment>
<reference evidence="10" key="1">
    <citation type="submission" date="2023-10" db="EMBL/GenBank/DDBJ databases">
        <authorList>
            <person name="Hackl T."/>
        </authorList>
    </citation>
    <scope>NUCLEOTIDE SEQUENCE</scope>
</reference>
<evidence type="ECO:0000256" key="7">
    <source>
        <dbReference type="ARBA" id="ARBA00023033"/>
    </source>
</evidence>
<evidence type="ECO:0000313" key="10">
    <source>
        <dbReference type="EMBL" id="CAJ2512140.1"/>
    </source>
</evidence>
<dbReference type="AlphaFoldDB" id="A0AAI8YPE2"/>
<dbReference type="GO" id="GO:0004497">
    <property type="term" value="F:monooxygenase activity"/>
    <property type="evidence" value="ECO:0007669"/>
    <property type="project" value="UniProtKB-KW"/>
</dbReference>
<evidence type="ECO:0000313" key="11">
    <source>
        <dbReference type="Proteomes" id="UP001295740"/>
    </source>
</evidence>
<comment type="cofactor">
    <cofactor evidence="1 8">
        <name>heme</name>
        <dbReference type="ChEBI" id="CHEBI:30413"/>
    </cofactor>
</comment>
<evidence type="ECO:0000256" key="3">
    <source>
        <dbReference type="ARBA" id="ARBA00022617"/>
    </source>
</evidence>
<keyword evidence="5" id="KW-0560">Oxidoreductase</keyword>
<gene>
    <name evidence="10" type="ORF">KHLLAP_LOCUS12608</name>
</gene>
<dbReference type="InterPro" id="IPR001128">
    <property type="entry name" value="Cyt_P450"/>
</dbReference>
<proteinExistence type="inferred from homology"/>
<keyword evidence="9" id="KW-0472">Membrane</keyword>
<organism evidence="10 11">
    <name type="scientific">Anthostomella pinea</name>
    <dbReference type="NCBI Taxonomy" id="933095"/>
    <lineage>
        <taxon>Eukaryota</taxon>
        <taxon>Fungi</taxon>
        <taxon>Dikarya</taxon>
        <taxon>Ascomycota</taxon>
        <taxon>Pezizomycotina</taxon>
        <taxon>Sordariomycetes</taxon>
        <taxon>Xylariomycetidae</taxon>
        <taxon>Xylariales</taxon>
        <taxon>Xylariaceae</taxon>
        <taxon>Anthostomella</taxon>
    </lineage>
</organism>
<dbReference type="SUPFAM" id="SSF48264">
    <property type="entry name" value="Cytochrome P450"/>
    <property type="match status" value="1"/>
</dbReference>
<dbReference type="PRINTS" id="PR00465">
    <property type="entry name" value="EP450IV"/>
</dbReference>
<keyword evidence="6 8" id="KW-0408">Iron</keyword>
<dbReference type="PANTHER" id="PTHR46206">
    <property type="entry name" value="CYTOCHROME P450"/>
    <property type="match status" value="1"/>
</dbReference>
<evidence type="ECO:0000256" key="5">
    <source>
        <dbReference type="ARBA" id="ARBA00023002"/>
    </source>
</evidence>
<dbReference type="Proteomes" id="UP001295740">
    <property type="component" value="Unassembled WGS sequence"/>
</dbReference>
<keyword evidence="3 8" id="KW-0349">Heme</keyword>
<dbReference type="InterPro" id="IPR002403">
    <property type="entry name" value="Cyt_P450_E_grp-IV"/>
</dbReference>
<keyword evidence="7" id="KW-0503">Monooxygenase</keyword>
<keyword evidence="4 8" id="KW-0479">Metal-binding</keyword>
<comment type="caution">
    <text evidence="10">The sequence shown here is derived from an EMBL/GenBank/DDBJ whole genome shotgun (WGS) entry which is preliminary data.</text>
</comment>
<dbReference type="GO" id="GO:0020037">
    <property type="term" value="F:heme binding"/>
    <property type="evidence" value="ECO:0007669"/>
    <property type="project" value="InterPro"/>
</dbReference>
<dbReference type="GO" id="GO:0005506">
    <property type="term" value="F:iron ion binding"/>
    <property type="evidence" value="ECO:0007669"/>
    <property type="project" value="InterPro"/>
</dbReference>
<dbReference type="EMBL" id="CAUWAG010000018">
    <property type="protein sequence ID" value="CAJ2512140.1"/>
    <property type="molecule type" value="Genomic_DNA"/>
</dbReference>
<accession>A0AAI8YPE2</accession>
<evidence type="ECO:0000256" key="1">
    <source>
        <dbReference type="ARBA" id="ARBA00001971"/>
    </source>
</evidence>
<evidence type="ECO:0000256" key="6">
    <source>
        <dbReference type="ARBA" id="ARBA00023004"/>
    </source>
</evidence>
<dbReference type="Gene3D" id="1.10.630.10">
    <property type="entry name" value="Cytochrome P450"/>
    <property type="match status" value="1"/>
</dbReference>